<dbReference type="InterPro" id="IPR050342">
    <property type="entry name" value="HMGB"/>
</dbReference>
<feature type="region of interest" description="Disordered" evidence="3">
    <location>
        <begin position="67"/>
        <end position="104"/>
    </location>
</feature>
<dbReference type="SUPFAM" id="SSF47095">
    <property type="entry name" value="HMG-box"/>
    <property type="match status" value="2"/>
</dbReference>
<sequence>MLSLLTQRLALRASPFPVTAGVRARVLPVTMSLTRTLITPSRVAFAAAKTGATDDVKPKKTLRKTAATAEKKATNTKKTAAKATKPKKTESKKAVPKPKKKAPEPKLTLLTIKVPKDKQPPKRPTSPYFIFLAERRKQLSLKATSMTEAQEISRRLAQEWKALSDEQKQLYIERHQALLPEYEKALKEYADNTDPTLIKAWDKQRKAKGKFGVPADARPRAEPTGYAKFVREFFKTYTPSGDFNSAIMKSQATMTAAAARWRSMSAEEKARYNH</sequence>
<evidence type="ECO:0000313" key="6">
    <source>
        <dbReference type="Proteomes" id="UP000250043"/>
    </source>
</evidence>
<name>A0A8E2B136_9APHY</name>
<dbReference type="AlphaFoldDB" id="A0A8E2B136"/>
<evidence type="ECO:0000256" key="1">
    <source>
        <dbReference type="ARBA" id="ARBA00023125"/>
    </source>
</evidence>
<keyword evidence="2" id="KW-0539">Nucleus</keyword>
<dbReference type="Proteomes" id="UP000250043">
    <property type="component" value="Unassembled WGS sequence"/>
</dbReference>
<protein>
    <recommendedName>
        <fullName evidence="4">HMG box domain-containing protein</fullName>
    </recommendedName>
</protein>
<dbReference type="OrthoDB" id="1919336at2759"/>
<organism evidence="5 6">
    <name type="scientific">Obba rivulosa</name>
    <dbReference type="NCBI Taxonomy" id="1052685"/>
    <lineage>
        <taxon>Eukaryota</taxon>
        <taxon>Fungi</taxon>
        <taxon>Dikarya</taxon>
        <taxon>Basidiomycota</taxon>
        <taxon>Agaricomycotina</taxon>
        <taxon>Agaricomycetes</taxon>
        <taxon>Polyporales</taxon>
        <taxon>Gelatoporiaceae</taxon>
        <taxon>Obba</taxon>
    </lineage>
</organism>
<evidence type="ECO:0000256" key="3">
    <source>
        <dbReference type="SAM" id="MobiDB-lite"/>
    </source>
</evidence>
<dbReference type="EMBL" id="KV722380">
    <property type="protein sequence ID" value="OCH91772.1"/>
    <property type="molecule type" value="Genomic_DNA"/>
</dbReference>
<dbReference type="CDD" id="cd00084">
    <property type="entry name" value="HMG-box_SF"/>
    <property type="match status" value="1"/>
</dbReference>
<feature type="domain" description="HMG box" evidence="4">
    <location>
        <begin position="121"/>
        <end position="190"/>
    </location>
</feature>
<proteinExistence type="predicted"/>
<accession>A0A8E2B136</accession>
<dbReference type="PROSITE" id="PS50118">
    <property type="entry name" value="HMG_BOX_2"/>
    <property type="match status" value="1"/>
</dbReference>
<keyword evidence="6" id="KW-1185">Reference proteome</keyword>
<evidence type="ECO:0000313" key="5">
    <source>
        <dbReference type="EMBL" id="OCH91772.1"/>
    </source>
</evidence>
<dbReference type="InterPro" id="IPR009071">
    <property type="entry name" value="HMG_box_dom"/>
</dbReference>
<keyword evidence="1 2" id="KW-0238">DNA-binding</keyword>
<feature type="DNA-binding region" description="HMG box" evidence="2">
    <location>
        <begin position="121"/>
        <end position="190"/>
    </location>
</feature>
<dbReference type="PANTHER" id="PTHR48112">
    <property type="entry name" value="HIGH MOBILITY GROUP PROTEIN DSP1"/>
    <property type="match status" value="1"/>
</dbReference>
<evidence type="ECO:0000259" key="4">
    <source>
        <dbReference type="PROSITE" id="PS50118"/>
    </source>
</evidence>
<dbReference type="GO" id="GO:0003677">
    <property type="term" value="F:DNA binding"/>
    <property type="evidence" value="ECO:0007669"/>
    <property type="project" value="UniProtKB-UniRule"/>
</dbReference>
<dbReference type="InterPro" id="IPR036910">
    <property type="entry name" value="HMG_box_dom_sf"/>
</dbReference>
<reference evidence="5 6" key="1">
    <citation type="submission" date="2016-07" db="EMBL/GenBank/DDBJ databases">
        <title>Draft genome of the white-rot fungus Obba rivulosa 3A-2.</title>
        <authorList>
            <consortium name="DOE Joint Genome Institute"/>
            <person name="Miettinen O."/>
            <person name="Riley R."/>
            <person name="Acob R."/>
            <person name="Barry K."/>
            <person name="Cullen D."/>
            <person name="De Vries R."/>
            <person name="Hainaut M."/>
            <person name="Hatakka A."/>
            <person name="Henrissat B."/>
            <person name="Hilden K."/>
            <person name="Kuo R."/>
            <person name="Labutti K."/>
            <person name="Lipzen A."/>
            <person name="Makela M.R."/>
            <person name="Sandor L."/>
            <person name="Spatafora J.W."/>
            <person name="Grigoriev I.V."/>
            <person name="Hibbett D.S."/>
        </authorList>
    </citation>
    <scope>NUCLEOTIDE SEQUENCE [LARGE SCALE GENOMIC DNA]</scope>
    <source>
        <strain evidence="5 6">3A-2</strain>
    </source>
</reference>
<dbReference type="Pfam" id="PF00505">
    <property type="entry name" value="HMG_box"/>
    <property type="match status" value="1"/>
</dbReference>
<dbReference type="SMART" id="SM00398">
    <property type="entry name" value="HMG"/>
    <property type="match status" value="1"/>
</dbReference>
<dbReference type="Gene3D" id="1.10.30.10">
    <property type="entry name" value="High mobility group box domain"/>
    <property type="match status" value="2"/>
</dbReference>
<dbReference type="GO" id="GO:0005634">
    <property type="term" value="C:nucleus"/>
    <property type="evidence" value="ECO:0007669"/>
    <property type="project" value="UniProtKB-UniRule"/>
</dbReference>
<evidence type="ECO:0000256" key="2">
    <source>
        <dbReference type="PROSITE-ProRule" id="PRU00267"/>
    </source>
</evidence>
<gene>
    <name evidence="5" type="ORF">OBBRIDRAFT_792000</name>
</gene>